<accession>A0A068QQ21</accession>
<evidence type="ECO:0000313" key="5">
    <source>
        <dbReference type="Proteomes" id="UP000324170"/>
    </source>
</evidence>
<feature type="transmembrane region" description="Helical" evidence="1">
    <location>
        <begin position="102"/>
        <end position="123"/>
    </location>
</feature>
<dbReference type="EMBL" id="FO704550">
    <property type="protein sequence ID" value="CDG15925.1"/>
    <property type="molecule type" value="Genomic_DNA"/>
</dbReference>
<feature type="transmembrane region" description="Helical" evidence="1">
    <location>
        <begin position="135"/>
        <end position="155"/>
    </location>
</feature>
<dbReference type="AlphaFoldDB" id="A0A068QQ21"/>
<evidence type="ECO:0000313" key="4">
    <source>
        <dbReference type="Proteomes" id="UP000032721"/>
    </source>
</evidence>
<sequence length="161" mass="16937">MTSPISISTAILACGAIFAGAVVPLQAGANAALGRSLGHPLWGTVVSLLVSLLAVIPVFLTMRVPTPQITQVINLPIWSWFGGIAGVIYITAAIILTPQLGATNFIICVITGQIIVSALVDHFGLMGLPIKEVNFGRIFGIVLIFSGVFVVQYFTTNANKF</sequence>
<dbReference type="HOGENOM" id="CLU_068878_1_1_6"/>
<gene>
    <name evidence="3" type="ORF">LY16_03497</name>
    <name evidence="2" type="ORF">XDD1_0214</name>
</gene>
<dbReference type="EMBL" id="VNHN01000099">
    <property type="protein sequence ID" value="TYO95795.1"/>
    <property type="molecule type" value="Genomic_DNA"/>
</dbReference>
<dbReference type="Pfam" id="PF04657">
    <property type="entry name" value="DMT_YdcZ"/>
    <property type="match status" value="1"/>
</dbReference>
<keyword evidence="1" id="KW-0812">Transmembrane</keyword>
<feature type="transmembrane region" description="Helical" evidence="1">
    <location>
        <begin position="41"/>
        <end position="60"/>
    </location>
</feature>
<evidence type="ECO:0000313" key="3">
    <source>
        <dbReference type="EMBL" id="TYO95795.1"/>
    </source>
</evidence>
<evidence type="ECO:0000256" key="1">
    <source>
        <dbReference type="SAM" id="Phobius"/>
    </source>
</evidence>
<evidence type="ECO:0000313" key="2">
    <source>
        <dbReference type="EMBL" id="CDG15925.1"/>
    </source>
</evidence>
<dbReference type="InterPro" id="IPR006750">
    <property type="entry name" value="YdcZ"/>
</dbReference>
<dbReference type="RefSeq" id="WP_045967993.1">
    <property type="nucleotide sequence ID" value="NZ_CAWMED010000001.1"/>
</dbReference>
<organism evidence="2 4">
    <name type="scientific">Xenorhabdus doucetiae</name>
    <dbReference type="NCBI Taxonomy" id="351671"/>
    <lineage>
        <taxon>Bacteria</taxon>
        <taxon>Pseudomonadati</taxon>
        <taxon>Pseudomonadota</taxon>
        <taxon>Gammaproteobacteria</taxon>
        <taxon>Enterobacterales</taxon>
        <taxon>Morganellaceae</taxon>
        <taxon>Xenorhabdus</taxon>
    </lineage>
</organism>
<keyword evidence="1" id="KW-0472">Membrane</keyword>
<dbReference type="Proteomes" id="UP000032721">
    <property type="component" value="Chromosome"/>
</dbReference>
<dbReference type="KEGG" id="xdo:XDD1_0214"/>
<dbReference type="PANTHER" id="PTHR34821">
    <property type="entry name" value="INNER MEMBRANE PROTEIN YDCZ"/>
    <property type="match status" value="1"/>
</dbReference>
<dbReference type="PANTHER" id="PTHR34821:SF2">
    <property type="entry name" value="INNER MEMBRANE PROTEIN YDCZ"/>
    <property type="match status" value="1"/>
</dbReference>
<dbReference type="STRING" id="351671.XDD1_0214"/>
<protein>
    <submittedName>
        <fullName evidence="3">Transporter family-2 protein</fullName>
    </submittedName>
</protein>
<reference evidence="2 4" key="1">
    <citation type="submission" date="2013-07" db="EMBL/GenBank/DDBJ databases">
        <authorList>
            <person name="Genoscope - CEA"/>
        </authorList>
    </citation>
    <scope>NUCLEOTIDE SEQUENCE [LARGE SCALE GENOMIC DNA]</scope>
    <source>
        <strain evidence="2">FRM16</strain>
        <strain evidence="4">FRM16 / DSM 17909</strain>
    </source>
</reference>
<dbReference type="OrthoDB" id="9097160at2"/>
<keyword evidence="5" id="KW-1185">Reference proteome</keyword>
<proteinExistence type="predicted"/>
<feature type="transmembrane region" description="Helical" evidence="1">
    <location>
        <begin position="72"/>
        <end position="96"/>
    </location>
</feature>
<keyword evidence="1" id="KW-1133">Transmembrane helix</keyword>
<dbReference type="GO" id="GO:0005886">
    <property type="term" value="C:plasma membrane"/>
    <property type="evidence" value="ECO:0007669"/>
    <property type="project" value="TreeGrafter"/>
</dbReference>
<name>A0A068QQ21_9GAMM</name>
<dbReference type="Proteomes" id="UP000324170">
    <property type="component" value="Unassembled WGS sequence"/>
</dbReference>
<reference evidence="3 5" key="2">
    <citation type="submission" date="2019-07" db="EMBL/GenBank/DDBJ databases">
        <title>Genomic Encyclopedia of Type Strains, Phase I: the one thousand microbial genomes (KMG-I) project.</title>
        <authorList>
            <person name="Kyrpides N."/>
        </authorList>
    </citation>
    <scope>NUCLEOTIDE SEQUENCE [LARGE SCALE GENOMIC DNA]</scope>
    <source>
        <strain evidence="3 5">DSM 17909</strain>
    </source>
</reference>